<evidence type="ECO:0008006" key="4">
    <source>
        <dbReference type="Google" id="ProtNLM"/>
    </source>
</evidence>
<proteinExistence type="predicted"/>
<feature type="chain" id="PRO_5015662580" description="Type IX secretion system membrane protein PorP/SprF" evidence="1">
    <location>
        <begin position="19"/>
        <end position="315"/>
    </location>
</feature>
<dbReference type="RefSeq" id="WP_109358743.1">
    <property type="nucleotide sequence ID" value="NZ_QFRJ01000002.1"/>
</dbReference>
<dbReference type="NCBIfam" id="TIGR03519">
    <property type="entry name" value="T9SS_PorP_fam"/>
    <property type="match status" value="1"/>
</dbReference>
<feature type="signal peptide" evidence="1">
    <location>
        <begin position="1"/>
        <end position="18"/>
    </location>
</feature>
<evidence type="ECO:0000256" key="1">
    <source>
        <dbReference type="SAM" id="SignalP"/>
    </source>
</evidence>
<name>A0A2U2XFV6_9FLAO</name>
<reference evidence="2 3" key="1">
    <citation type="submission" date="2018-05" db="EMBL/GenBank/DDBJ databases">
        <title>Brumimicrobium oceani sp. nov., isolated from coastal sediment.</title>
        <authorList>
            <person name="Kou Y."/>
        </authorList>
    </citation>
    <scope>NUCLEOTIDE SEQUENCE [LARGE SCALE GENOMIC DNA]</scope>
    <source>
        <strain evidence="2 3">C305</strain>
    </source>
</reference>
<keyword evidence="3" id="KW-1185">Reference proteome</keyword>
<dbReference type="OrthoDB" id="1114455at2"/>
<evidence type="ECO:0000313" key="2">
    <source>
        <dbReference type="EMBL" id="PWH86630.1"/>
    </source>
</evidence>
<dbReference type="EMBL" id="QFRJ01000002">
    <property type="protein sequence ID" value="PWH86630.1"/>
    <property type="molecule type" value="Genomic_DNA"/>
</dbReference>
<organism evidence="2 3">
    <name type="scientific">Brumimicrobium oceani</name>
    <dbReference type="NCBI Taxonomy" id="2100725"/>
    <lineage>
        <taxon>Bacteria</taxon>
        <taxon>Pseudomonadati</taxon>
        <taxon>Bacteroidota</taxon>
        <taxon>Flavobacteriia</taxon>
        <taxon>Flavobacteriales</taxon>
        <taxon>Crocinitomicaceae</taxon>
        <taxon>Brumimicrobium</taxon>
    </lineage>
</organism>
<gene>
    <name evidence="2" type="ORF">DIT68_05195</name>
</gene>
<accession>A0A2U2XFV6</accession>
<sequence length="315" mass="35090">MKNLIILAFIAFGFGVNAQQVALSSQYLFNDVMVNPGAVGAKDYIPVHVNFRKQWAGFPGAPTTQLISTNAKIANNFGIGGSFFNDVSGPSRRSGFNINGAYHLKLDKRGEHKIGLGLGLSITQHIVDPNKMETYLPDDPAVTRGFNNQMIPDANFGAFYYFKDKAYAGISAYNLVEVNRDLYDFNTSFVNPLVRTYYLTGGYNFDFENDFGLKLSTLGQIIETSTAQFDITAVGTYKDRFWLGASYRNKEAVVFLGGVQLGVFKVGYAYDYNITDIMNHSTGSHEVFLELQIFKGNTQAKTPWLQRNRIYAPSI</sequence>
<dbReference type="Pfam" id="PF11751">
    <property type="entry name" value="PorP_SprF"/>
    <property type="match status" value="1"/>
</dbReference>
<protein>
    <recommendedName>
        <fullName evidence="4">Type IX secretion system membrane protein PorP/SprF</fullName>
    </recommendedName>
</protein>
<dbReference type="InterPro" id="IPR019861">
    <property type="entry name" value="PorP/SprF_Bacteroidetes"/>
</dbReference>
<dbReference type="Proteomes" id="UP000245370">
    <property type="component" value="Unassembled WGS sequence"/>
</dbReference>
<evidence type="ECO:0000313" key="3">
    <source>
        <dbReference type="Proteomes" id="UP000245370"/>
    </source>
</evidence>
<keyword evidence="1" id="KW-0732">Signal</keyword>
<dbReference type="AlphaFoldDB" id="A0A2U2XFV6"/>
<comment type="caution">
    <text evidence="2">The sequence shown here is derived from an EMBL/GenBank/DDBJ whole genome shotgun (WGS) entry which is preliminary data.</text>
</comment>
<reference evidence="2 3" key="2">
    <citation type="submission" date="2018-05" db="EMBL/GenBank/DDBJ databases">
        <authorList>
            <person name="Lanie J.A."/>
            <person name="Ng W.-L."/>
            <person name="Kazmierczak K.M."/>
            <person name="Andrzejewski T.M."/>
            <person name="Davidsen T.M."/>
            <person name="Wayne K.J."/>
            <person name="Tettelin H."/>
            <person name="Glass J.I."/>
            <person name="Rusch D."/>
            <person name="Podicherti R."/>
            <person name="Tsui H.-C.T."/>
            <person name="Winkler M.E."/>
        </authorList>
    </citation>
    <scope>NUCLEOTIDE SEQUENCE [LARGE SCALE GENOMIC DNA]</scope>
    <source>
        <strain evidence="2 3">C305</strain>
    </source>
</reference>